<comment type="function">
    <text evidence="2">Plays an important role in DNA replication, recombination and repair. Binds to ssDNA and to an array of partner proteins to recruit them to their sites of action during DNA metabolism.</text>
</comment>
<gene>
    <name evidence="5" type="ORF">E5982_06555</name>
</gene>
<dbReference type="NCBIfam" id="TIGR00621">
    <property type="entry name" value="ssb"/>
    <property type="match status" value="1"/>
</dbReference>
<sequence length="191" mass="20486">MSINRVIISGNLTRDPEMRSTASSMPVMGFGIAVNDRRRNASTGEWEDVPNFIDCTMFGSRAESVSRFLHKGSKVCVEGKLRYSQWERDGQKRSKVEVIVDEIELMSQRSDGGQGGYGQQGGYGNYGQAPAAPVYQPPAPVQPPVYQAPAAPAAPVYDGGVPVAPAPAAPAYPDGNVIDTSSSAYDEEIPF</sequence>
<dbReference type="GO" id="GO:0006281">
    <property type="term" value="P:DNA repair"/>
    <property type="evidence" value="ECO:0007669"/>
    <property type="project" value="UniProtKB-UniRule"/>
</dbReference>
<dbReference type="Gene3D" id="2.40.50.140">
    <property type="entry name" value="Nucleic acid-binding proteins"/>
    <property type="match status" value="1"/>
</dbReference>
<dbReference type="GO" id="GO:0009295">
    <property type="term" value="C:nucleoid"/>
    <property type="evidence" value="ECO:0007669"/>
    <property type="project" value="TreeGrafter"/>
</dbReference>
<dbReference type="PROSITE" id="PS50935">
    <property type="entry name" value="SSB"/>
    <property type="match status" value="1"/>
</dbReference>
<keyword evidence="2" id="KW-0235">DNA replication</keyword>
<organism evidence="5 6">
    <name type="scientific">Parvibacter caecicola</name>
    <dbReference type="NCBI Taxonomy" id="747645"/>
    <lineage>
        <taxon>Bacteria</taxon>
        <taxon>Bacillati</taxon>
        <taxon>Actinomycetota</taxon>
        <taxon>Coriobacteriia</taxon>
        <taxon>Coriobacteriales</taxon>
        <taxon>Coriobacteriaceae</taxon>
        <taxon>Parvibacter</taxon>
    </lineage>
</organism>
<comment type="caution">
    <text evidence="5">The sequence shown here is derived from an EMBL/GenBank/DDBJ whole genome shotgun (WGS) entry which is preliminary data.</text>
</comment>
<feature type="short sequence motif" description="Important for interaction with partner proteins" evidence="2">
    <location>
        <begin position="186"/>
        <end position="191"/>
    </location>
</feature>
<evidence type="ECO:0000256" key="3">
    <source>
        <dbReference type="RuleBase" id="RU000524"/>
    </source>
</evidence>
<dbReference type="CDD" id="cd04496">
    <property type="entry name" value="SSB_OBF"/>
    <property type="match status" value="1"/>
</dbReference>
<evidence type="ECO:0000313" key="5">
    <source>
        <dbReference type="EMBL" id="TJW10219.1"/>
    </source>
</evidence>
<accession>A0A4T9TD94</accession>
<evidence type="ECO:0000256" key="4">
    <source>
        <dbReference type="SAM" id="MobiDB-lite"/>
    </source>
</evidence>
<evidence type="ECO:0000256" key="1">
    <source>
        <dbReference type="ARBA" id="ARBA00023125"/>
    </source>
</evidence>
<feature type="region of interest" description="Disordered" evidence="4">
    <location>
        <begin position="169"/>
        <end position="191"/>
    </location>
</feature>
<dbReference type="GO" id="GO:0006260">
    <property type="term" value="P:DNA replication"/>
    <property type="evidence" value="ECO:0007669"/>
    <property type="project" value="UniProtKB-UniRule"/>
</dbReference>
<dbReference type="Pfam" id="PF00436">
    <property type="entry name" value="SSB"/>
    <property type="match status" value="1"/>
</dbReference>
<keyword evidence="1 2" id="KW-0238">DNA-binding</keyword>
<reference evidence="5 6" key="1">
    <citation type="submission" date="2019-04" db="EMBL/GenBank/DDBJ databases">
        <title>Microbes associate with the intestines of laboratory mice.</title>
        <authorList>
            <person name="Navarre W."/>
            <person name="Wong E."/>
            <person name="Huang K.C."/>
            <person name="Tropini C."/>
            <person name="Ng K."/>
            <person name="Yu B."/>
        </authorList>
    </citation>
    <scope>NUCLEOTIDE SEQUENCE [LARGE SCALE GENOMIC DNA]</scope>
    <source>
        <strain evidence="5 6">NM48_B13</strain>
    </source>
</reference>
<dbReference type="EMBL" id="SSTM01000004">
    <property type="protein sequence ID" value="TJW10219.1"/>
    <property type="molecule type" value="Genomic_DNA"/>
</dbReference>
<dbReference type="GO" id="GO:0006310">
    <property type="term" value="P:DNA recombination"/>
    <property type="evidence" value="ECO:0007669"/>
    <property type="project" value="UniProtKB-UniRule"/>
</dbReference>
<dbReference type="InterPro" id="IPR011344">
    <property type="entry name" value="ssDNA-bd"/>
</dbReference>
<dbReference type="InterPro" id="IPR012340">
    <property type="entry name" value="NA-bd_OB-fold"/>
</dbReference>
<keyword evidence="2" id="KW-0233">DNA recombination</keyword>
<name>A0A4T9TD94_9ACTN</name>
<dbReference type="InterPro" id="IPR000424">
    <property type="entry name" value="Primosome_PriB/ssb"/>
</dbReference>
<comment type="caution">
    <text evidence="2">Lacks conserved residue(s) required for the propagation of feature annotation.</text>
</comment>
<evidence type="ECO:0000256" key="2">
    <source>
        <dbReference type="HAMAP-Rule" id="MF_00984"/>
    </source>
</evidence>
<dbReference type="SUPFAM" id="SSF50249">
    <property type="entry name" value="Nucleic acid-binding proteins"/>
    <property type="match status" value="1"/>
</dbReference>
<dbReference type="GO" id="GO:0003697">
    <property type="term" value="F:single-stranded DNA binding"/>
    <property type="evidence" value="ECO:0007669"/>
    <property type="project" value="UniProtKB-UniRule"/>
</dbReference>
<dbReference type="Proteomes" id="UP000309454">
    <property type="component" value="Unassembled WGS sequence"/>
</dbReference>
<keyword evidence="6" id="KW-1185">Reference proteome</keyword>
<dbReference type="RefSeq" id="WP_136845872.1">
    <property type="nucleotide sequence ID" value="NZ_CANPEU010000003.1"/>
</dbReference>
<proteinExistence type="inferred from homology"/>
<keyword evidence="2" id="KW-0234">DNA repair</keyword>
<dbReference type="PANTHER" id="PTHR10302">
    <property type="entry name" value="SINGLE-STRANDED DNA-BINDING PROTEIN"/>
    <property type="match status" value="1"/>
</dbReference>
<keyword evidence="2" id="KW-0227">DNA damage</keyword>
<dbReference type="AlphaFoldDB" id="A0A4T9TD94"/>
<dbReference type="OrthoDB" id="9809878at2"/>
<dbReference type="HAMAP" id="MF_00984">
    <property type="entry name" value="SSB"/>
    <property type="match status" value="1"/>
</dbReference>
<protein>
    <recommendedName>
        <fullName evidence="2 3">Single-stranded DNA-binding protein</fullName>
        <shortName evidence="2">SSB</shortName>
    </recommendedName>
</protein>
<evidence type="ECO:0000313" key="6">
    <source>
        <dbReference type="Proteomes" id="UP000309454"/>
    </source>
</evidence>
<dbReference type="PANTHER" id="PTHR10302:SF27">
    <property type="entry name" value="SINGLE-STRANDED DNA-BINDING PROTEIN"/>
    <property type="match status" value="1"/>
</dbReference>
<comment type="subunit">
    <text evidence="2">Homotetramer.</text>
</comment>